<feature type="domain" description="Cytochrome b5 heme-binding" evidence="7">
    <location>
        <begin position="33"/>
        <end position="110"/>
    </location>
</feature>
<dbReference type="GO" id="GO:0016020">
    <property type="term" value="C:membrane"/>
    <property type="evidence" value="ECO:0007669"/>
    <property type="project" value="TreeGrafter"/>
</dbReference>
<dbReference type="InterPro" id="IPR050668">
    <property type="entry name" value="Cytochrome_b5"/>
</dbReference>
<dbReference type="SUPFAM" id="SSF55856">
    <property type="entry name" value="Cytochrome b5-like heme/steroid binding domain"/>
    <property type="match status" value="1"/>
</dbReference>
<dbReference type="PANTHER" id="PTHR19359">
    <property type="entry name" value="CYTOCHROME B5"/>
    <property type="match status" value="1"/>
</dbReference>
<dbReference type="PROSITE" id="PS50255">
    <property type="entry name" value="CYTOCHROME_B5_2"/>
    <property type="match status" value="1"/>
</dbReference>
<organism evidence="8 9">
    <name type="scientific">Arenivirga flava</name>
    <dbReference type="NCBI Taxonomy" id="1930060"/>
    <lineage>
        <taxon>Bacteria</taxon>
        <taxon>Bacillati</taxon>
        <taxon>Actinomycetota</taxon>
        <taxon>Actinomycetes</taxon>
        <taxon>Micrococcales</taxon>
        <taxon>Microbacteriaceae</taxon>
        <taxon>Arenivirga</taxon>
    </lineage>
</organism>
<keyword evidence="6" id="KW-0732">Signal</keyword>
<evidence type="ECO:0000256" key="3">
    <source>
        <dbReference type="ARBA" id="ARBA00023004"/>
    </source>
</evidence>
<evidence type="ECO:0000256" key="5">
    <source>
        <dbReference type="SAM" id="MobiDB-lite"/>
    </source>
</evidence>
<dbReference type="RefSeq" id="WP_284234234.1">
    <property type="nucleotide sequence ID" value="NZ_BSUL01000001.1"/>
</dbReference>
<comment type="similarity">
    <text evidence="4">Belongs to the cytochrome b5 family.</text>
</comment>
<keyword evidence="2" id="KW-0479">Metal-binding</keyword>
<evidence type="ECO:0000313" key="9">
    <source>
        <dbReference type="Proteomes" id="UP001157160"/>
    </source>
</evidence>
<feature type="region of interest" description="Disordered" evidence="5">
    <location>
        <begin position="84"/>
        <end position="111"/>
    </location>
</feature>
<sequence>MRRRLATTTLTGLAAVLLLAACAAPEAAEEADGRDIALSEVEQNASAESCWVAIDGDVYDLTEWIPQHPGGADRIEALCGTDGTAQFEGQHGGQGGPESQLEEFRIGELAD</sequence>
<evidence type="ECO:0000256" key="4">
    <source>
        <dbReference type="ARBA" id="ARBA00038168"/>
    </source>
</evidence>
<dbReference type="GO" id="GO:0046872">
    <property type="term" value="F:metal ion binding"/>
    <property type="evidence" value="ECO:0007669"/>
    <property type="project" value="UniProtKB-KW"/>
</dbReference>
<dbReference type="Proteomes" id="UP001157160">
    <property type="component" value="Unassembled WGS sequence"/>
</dbReference>
<dbReference type="GO" id="GO:0020037">
    <property type="term" value="F:heme binding"/>
    <property type="evidence" value="ECO:0007669"/>
    <property type="project" value="TreeGrafter"/>
</dbReference>
<keyword evidence="9" id="KW-1185">Reference proteome</keyword>
<reference evidence="8 9" key="1">
    <citation type="journal article" date="2014" name="Int. J. Syst. Evol. Microbiol.">
        <title>Complete genome sequence of Corynebacterium casei LMG S-19264T (=DSM 44701T), isolated from a smear-ripened cheese.</title>
        <authorList>
            <consortium name="US DOE Joint Genome Institute (JGI-PGF)"/>
            <person name="Walter F."/>
            <person name="Albersmeier A."/>
            <person name="Kalinowski J."/>
            <person name="Ruckert C."/>
        </authorList>
    </citation>
    <scope>NUCLEOTIDE SEQUENCE [LARGE SCALE GENOMIC DNA]</scope>
    <source>
        <strain evidence="8 9">NBRC 112289</strain>
    </source>
</reference>
<dbReference type="PRINTS" id="PR00363">
    <property type="entry name" value="CYTOCHROMEB5"/>
</dbReference>
<proteinExistence type="inferred from homology"/>
<evidence type="ECO:0000313" key="8">
    <source>
        <dbReference type="EMBL" id="GMA29804.1"/>
    </source>
</evidence>
<protein>
    <recommendedName>
        <fullName evidence="7">Cytochrome b5 heme-binding domain-containing protein</fullName>
    </recommendedName>
</protein>
<evidence type="ECO:0000256" key="1">
    <source>
        <dbReference type="ARBA" id="ARBA00022617"/>
    </source>
</evidence>
<feature type="chain" id="PRO_5041429718" description="Cytochrome b5 heme-binding domain-containing protein" evidence="6">
    <location>
        <begin position="24"/>
        <end position="111"/>
    </location>
</feature>
<evidence type="ECO:0000256" key="2">
    <source>
        <dbReference type="ARBA" id="ARBA00022723"/>
    </source>
</evidence>
<feature type="compositionally biased region" description="Basic and acidic residues" evidence="5">
    <location>
        <begin position="102"/>
        <end position="111"/>
    </location>
</feature>
<dbReference type="SMART" id="SM01117">
    <property type="entry name" value="Cyt-b5"/>
    <property type="match status" value="1"/>
</dbReference>
<name>A0AA37XAE7_9MICO</name>
<feature type="signal peptide" evidence="6">
    <location>
        <begin position="1"/>
        <end position="23"/>
    </location>
</feature>
<dbReference type="PROSITE" id="PS51257">
    <property type="entry name" value="PROKAR_LIPOPROTEIN"/>
    <property type="match status" value="1"/>
</dbReference>
<gene>
    <name evidence="8" type="ORF">GCM10025874_30570</name>
</gene>
<dbReference type="InterPro" id="IPR001199">
    <property type="entry name" value="Cyt_B5-like_heme/steroid-bd"/>
</dbReference>
<evidence type="ECO:0000256" key="6">
    <source>
        <dbReference type="SAM" id="SignalP"/>
    </source>
</evidence>
<keyword evidence="1" id="KW-0349">Heme</keyword>
<evidence type="ECO:0000259" key="7">
    <source>
        <dbReference type="PROSITE" id="PS50255"/>
    </source>
</evidence>
<keyword evidence="3" id="KW-0408">Iron</keyword>
<dbReference type="Pfam" id="PF00173">
    <property type="entry name" value="Cyt-b5"/>
    <property type="match status" value="1"/>
</dbReference>
<dbReference type="InterPro" id="IPR036400">
    <property type="entry name" value="Cyt_B5-like_heme/steroid_sf"/>
</dbReference>
<dbReference type="EMBL" id="BSUL01000001">
    <property type="protein sequence ID" value="GMA29804.1"/>
    <property type="molecule type" value="Genomic_DNA"/>
</dbReference>
<dbReference type="AlphaFoldDB" id="A0AA37XAE7"/>
<comment type="caution">
    <text evidence="8">The sequence shown here is derived from an EMBL/GenBank/DDBJ whole genome shotgun (WGS) entry which is preliminary data.</text>
</comment>
<accession>A0AA37XAE7</accession>
<dbReference type="Gene3D" id="3.10.120.10">
    <property type="entry name" value="Cytochrome b5-like heme/steroid binding domain"/>
    <property type="match status" value="1"/>
</dbReference>